<dbReference type="SUPFAM" id="SSF54637">
    <property type="entry name" value="Thioesterase/thiol ester dehydrase-isomerase"/>
    <property type="match status" value="1"/>
</dbReference>
<protein>
    <recommendedName>
        <fullName evidence="1">Thioesterase domain-containing protein</fullName>
    </recommendedName>
</protein>
<evidence type="ECO:0000259" key="1">
    <source>
        <dbReference type="Pfam" id="PF03061"/>
    </source>
</evidence>
<comment type="caution">
    <text evidence="2">The sequence shown here is derived from an EMBL/GenBank/DDBJ whole genome shotgun (WGS) entry which is preliminary data.</text>
</comment>
<dbReference type="PANTHER" id="PTHR47260">
    <property type="entry name" value="UPF0644 PROTEIN PB2B4.06"/>
    <property type="match status" value="1"/>
</dbReference>
<evidence type="ECO:0000313" key="2">
    <source>
        <dbReference type="EMBL" id="KAF2967171.1"/>
    </source>
</evidence>
<dbReference type="FunCoup" id="A0A7C8MQR4">
    <property type="interactions" value="13"/>
</dbReference>
<dbReference type="InterPro" id="IPR006683">
    <property type="entry name" value="Thioestr_dom"/>
</dbReference>
<dbReference type="PANTHER" id="PTHR47260:SF7">
    <property type="entry name" value="THIOESTERASE FAMILY PROTEIN (AFU_ORTHOLOGUE AFUA_1G10800)"/>
    <property type="match status" value="1"/>
</dbReference>
<proteinExistence type="predicted"/>
<dbReference type="Pfam" id="PF03061">
    <property type="entry name" value="4HBT"/>
    <property type="match status" value="1"/>
</dbReference>
<dbReference type="CDD" id="cd03443">
    <property type="entry name" value="PaaI_thioesterase"/>
    <property type="match status" value="1"/>
</dbReference>
<evidence type="ECO:0000313" key="3">
    <source>
        <dbReference type="Proteomes" id="UP000481858"/>
    </source>
</evidence>
<dbReference type="InterPro" id="IPR029069">
    <property type="entry name" value="HotDog_dom_sf"/>
</dbReference>
<dbReference type="Proteomes" id="UP000481858">
    <property type="component" value="Unassembled WGS sequence"/>
</dbReference>
<organism evidence="2 3">
    <name type="scientific">Xylaria multiplex</name>
    <dbReference type="NCBI Taxonomy" id="323545"/>
    <lineage>
        <taxon>Eukaryota</taxon>
        <taxon>Fungi</taxon>
        <taxon>Dikarya</taxon>
        <taxon>Ascomycota</taxon>
        <taxon>Pezizomycotina</taxon>
        <taxon>Sordariomycetes</taxon>
        <taxon>Xylariomycetidae</taxon>
        <taxon>Xylariales</taxon>
        <taxon>Xylariaceae</taxon>
        <taxon>Xylaria</taxon>
    </lineage>
</organism>
<dbReference type="OrthoDB" id="506431at2759"/>
<feature type="domain" description="Thioesterase" evidence="1">
    <location>
        <begin position="184"/>
        <end position="253"/>
    </location>
</feature>
<gene>
    <name evidence="2" type="ORF">GQX73_g6358</name>
</gene>
<keyword evidence="3" id="KW-1185">Reference proteome</keyword>
<reference evidence="2 3" key="1">
    <citation type="submission" date="2019-12" db="EMBL/GenBank/DDBJ databases">
        <title>Draft genome sequence of the ascomycete Xylaria multiplex DSM 110363.</title>
        <authorList>
            <person name="Buettner E."/>
            <person name="Kellner H."/>
        </authorList>
    </citation>
    <scope>NUCLEOTIDE SEQUENCE [LARGE SCALE GENOMIC DNA]</scope>
    <source>
        <strain evidence="2 3">DSM 110363</strain>
    </source>
</reference>
<dbReference type="Gene3D" id="3.10.129.10">
    <property type="entry name" value="Hotdog Thioesterase"/>
    <property type="match status" value="1"/>
</dbReference>
<dbReference type="InterPro" id="IPR052061">
    <property type="entry name" value="PTE-AB_protein"/>
</dbReference>
<dbReference type="EMBL" id="WUBL01000072">
    <property type="protein sequence ID" value="KAF2967171.1"/>
    <property type="molecule type" value="Genomic_DNA"/>
</dbReference>
<sequence length="287" mass="30778">MSIALRALRGRTLVSRPTYLTFRAEASQSFACRFASSLPALDASTSRPSFLRRAATVFALGVAFTSLGFAMAASPAVPTVTALVNPPTAAESLDKYKPQTEEERAVDEFIKNHPVSKELRTREGFTEARPHMKIPDGYRSHHLTGGLLAGPARIVVPPLVFTEDGGKSIVALSYLGVDLCGHPGIIHGGLLATMLDEGLAWCCFAALPHNMGVTANLNINYRSPAKADSYVVLRATTTKVEGRKAWVEGRIETLVDEGETPVVLAEATALFVSPKQAALMTNIFPSN</sequence>
<accession>A0A7C8MQR4</accession>
<dbReference type="InParanoid" id="A0A7C8MQR4"/>
<dbReference type="AlphaFoldDB" id="A0A7C8MQR4"/>
<name>A0A7C8MQR4_9PEZI</name>